<feature type="transmembrane region" description="Helical" evidence="3">
    <location>
        <begin position="245"/>
        <end position="262"/>
    </location>
</feature>
<feature type="transmembrane region" description="Helical" evidence="3">
    <location>
        <begin position="221"/>
        <end position="239"/>
    </location>
</feature>
<comment type="similarity">
    <text evidence="2">Belongs to the CDP-alcohol phosphatidyltransferase class-I family.</text>
</comment>
<evidence type="ECO:0000313" key="4">
    <source>
        <dbReference type="EMBL" id="MBO0904089.1"/>
    </source>
</evidence>
<keyword evidence="3" id="KW-0472">Membrane</keyword>
<dbReference type="EMBL" id="JAFMPY010000009">
    <property type="protein sequence ID" value="MBO0904089.1"/>
    <property type="molecule type" value="Genomic_DNA"/>
</dbReference>
<keyword evidence="1 2" id="KW-0808">Transferase</keyword>
<feature type="transmembrane region" description="Helical" evidence="3">
    <location>
        <begin position="184"/>
        <end position="201"/>
    </location>
</feature>
<keyword evidence="5" id="KW-1185">Reference proteome</keyword>
<dbReference type="InterPro" id="IPR048254">
    <property type="entry name" value="CDP_ALCOHOL_P_TRANSF_CS"/>
</dbReference>
<reference evidence="4 5" key="1">
    <citation type="submission" date="2021-03" db="EMBL/GenBank/DDBJ databases">
        <title>Whole genome sequence of Jiella sp. MQZ13P-4.</title>
        <authorList>
            <person name="Tuo L."/>
        </authorList>
    </citation>
    <scope>NUCLEOTIDE SEQUENCE [LARGE SCALE GENOMIC DNA]</scope>
    <source>
        <strain evidence="4 5">MQZ13P-4</strain>
    </source>
</reference>
<keyword evidence="3" id="KW-0812">Transmembrane</keyword>
<feature type="transmembrane region" description="Helical" evidence="3">
    <location>
        <begin position="117"/>
        <end position="137"/>
    </location>
</feature>
<dbReference type="Proteomes" id="UP000664288">
    <property type="component" value="Unassembled WGS sequence"/>
</dbReference>
<evidence type="ECO:0000256" key="1">
    <source>
        <dbReference type="ARBA" id="ARBA00022679"/>
    </source>
</evidence>
<feature type="transmembrane region" description="Helical" evidence="3">
    <location>
        <begin position="149"/>
        <end position="172"/>
    </location>
</feature>
<feature type="transmembrane region" description="Helical" evidence="3">
    <location>
        <begin position="31"/>
        <end position="52"/>
    </location>
</feature>
<accession>A0ABS3J352</accession>
<dbReference type="InterPro" id="IPR043130">
    <property type="entry name" value="CDP-OH_PTrfase_TM_dom"/>
</dbReference>
<dbReference type="Gene3D" id="1.20.120.1760">
    <property type="match status" value="1"/>
</dbReference>
<proteinExistence type="inferred from homology"/>
<dbReference type="InterPro" id="IPR000462">
    <property type="entry name" value="CDP-OH_P_trans"/>
</dbReference>
<keyword evidence="3" id="KW-1133">Transmembrane helix</keyword>
<organism evidence="4 5">
    <name type="scientific">Jiella sonneratiae</name>
    <dbReference type="NCBI Taxonomy" id="2816856"/>
    <lineage>
        <taxon>Bacteria</taxon>
        <taxon>Pseudomonadati</taxon>
        <taxon>Pseudomonadota</taxon>
        <taxon>Alphaproteobacteria</taxon>
        <taxon>Hyphomicrobiales</taxon>
        <taxon>Aurantimonadaceae</taxon>
        <taxon>Jiella</taxon>
    </lineage>
</organism>
<comment type="caution">
    <text evidence="4">The sequence shown here is derived from an EMBL/GenBank/DDBJ whole genome shotgun (WGS) entry which is preliminary data.</text>
</comment>
<dbReference type="PROSITE" id="PS00379">
    <property type="entry name" value="CDP_ALCOHOL_P_TRANSF"/>
    <property type="match status" value="1"/>
</dbReference>
<name>A0ABS3J352_9HYPH</name>
<protein>
    <submittedName>
        <fullName evidence="4">Phosphatidylcholine/phosphatidylserine synthase</fullName>
    </submittedName>
</protein>
<dbReference type="RefSeq" id="WP_207350732.1">
    <property type="nucleotide sequence ID" value="NZ_JAFMPY010000009.1"/>
</dbReference>
<gene>
    <name evidence="4" type="ORF">J1C47_10580</name>
</gene>
<dbReference type="Pfam" id="PF01066">
    <property type="entry name" value="CDP-OH_P_transf"/>
    <property type="match status" value="1"/>
</dbReference>
<sequence length="282" mass="30766">MPLEKLFPPFDPGHPDETDGTPRRRIPFRRIVPNLITILAICAGMTGVRLAFEGRFELAAAMVLGAAVLDGIDGRVARLLKGQSRFGAEMDSLADIVNFGLAPALLLYAFLLDEAGAFGWTAALLYTTGCALRLARFNTMLDDPHRPKWHSAFFVGVPAPAGAALAMLPMYVSFVGVNLNLPQVTAGFAAVYLVFVGLLMASRIPTWSGKGAGIRVPRSYAIPIIMLLVLYVAMLVSFFWETLTLTILAYYVSIPFSWRAFAKRARREAGQFGPPATRDAER</sequence>
<evidence type="ECO:0000313" key="5">
    <source>
        <dbReference type="Proteomes" id="UP000664288"/>
    </source>
</evidence>
<evidence type="ECO:0000256" key="3">
    <source>
        <dbReference type="SAM" id="Phobius"/>
    </source>
</evidence>
<evidence type="ECO:0000256" key="2">
    <source>
        <dbReference type="RuleBase" id="RU003750"/>
    </source>
</evidence>